<proteinExistence type="predicted"/>
<dbReference type="PANTHER" id="PTHR12609">
    <property type="entry name" value="MICROTUBULE ASSOCIATED PROTEIN XMAP215"/>
    <property type="match status" value="1"/>
</dbReference>
<dbReference type="InterPro" id="IPR016024">
    <property type="entry name" value="ARM-type_fold"/>
</dbReference>
<feature type="domain" description="TOG" evidence="1">
    <location>
        <begin position="5"/>
        <end position="227"/>
    </location>
</feature>
<keyword evidence="3" id="KW-1185">Reference proteome</keyword>
<dbReference type="Pfam" id="PF12348">
    <property type="entry name" value="CLASP_N"/>
    <property type="match status" value="1"/>
</dbReference>
<dbReference type="AlphaFoldDB" id="A0A3R7PUD9"/>
<protein>
    <submittedName>
        <fullName evidence="2">CLIP-associating protein 1</fullName>
    </submittedName>
</protein>
<organism evidence="2 3">
    <name type="scientific">Penaeus vannamei</name>
    <name type="common">Whiteleg shrimp</name>
    <name type="synonym">Litopenaeus vannamei</name>
    <dbReference type="NCBI Taxonomy" id="6689"/>
    <lineage>
        <taxon>Eukaryota</taxon>
        <taxon>Metazoa</taxon>
        <taxon>Ecdysozoa</taxon>
        <taxon>Arthropoda</taxon>
        <taxon>Crustacea</taxon>
        <taxon>Multicrustacea</taxon>
        <taxon>Malacostraca</taxon>
        <taxon>Eumalacostraca</taxon>
        <taxon>Eucarida</taxon>
        <taxon>Decapoda</taxon>
        <taxon>Dendrobranchiata</taxon>
        <taxon>Penaeoidea</taxon>
        <taxon>Penaeidae</taxon>
        <taxon>Penaeus</taxon>
    </lineage>
</organism>
<evidence type="ECO:0000313" key="3">
    <source>
        <dbReference type="Proteomes" id="UP000283509"/>
    </source>
</evidence>
<dbReference type="GO" id="GO:0007051">
    <property type="term" value="P:spindle organization"/>
    <property type="evidence" value="ECO:0007669"/>
    <property type="project" value="InterPro"/>
</dbReference>
<name>A0A3R7PUD9_PENVA</name>
<reference evidence="2 3" key="2">
    <citation type="submission" date="2019-01" db="EMBL/GenBank/DDBJ databases">
        <title>The decoding of complex shrimp genome reveals the adaptation for benthos swimmer, frequently molting mechanism and breeding impact on genome.</title>
        <authorList>
            <person name="Sun Y."/>
            <person name="Gao Y."/>
            <person name="Yu Y."/>
        </authorList>
    </citation>
    <scope>NUCLEOTIDE SEQUENCE [LARGE SCALE GENOMIC DNA]</scope>
    <source>
        <tissue evidence="2">Muscle</tissue>
    </source>
</reference>
<dbReference type="GO" id="GO:0030951">
    <property type="term" value="P:establishment or maintenance of microtubule cytoskeleton polarity"/>
    <property type="evidence" value="ECO:0007669"/>
    <property type="project" value="InterPro"/>
</dbReference>
<dbReference type="GO" id="GO:0051010">
    <property type="term" value="F:microtubule plus-end binding"/>
    <property type="evidence" value="ECO:0007669"/>
    <property type="project" value="InterPro"/>
</dbReference>
<dbReference type="InterPro" id="IPR011989">
    <property type="entry name" value="ARM-like"/>
</dbReference>
<dbReference type="InterPro" id="IPR034085">
    <property type="entry name" value="TOG"/>
</dbReference>
<dbReference type="InterPro" id="IPR024395">
    <property type="entry name" value="CLASP_N_dom"/>
</dbReference>
<accession>A0A3R7PUD9</accession>
<evidence type="ECO:0000259" key="1">
    <source>
        <dbReference type="SMART" id="SM01349"/>
    </source>
</evidence>
<gene>
    <name evidence="2" type="ORF">C7M84_004013</name>
</gene>
<evidence type="ECO:0000313" key="2">
    <source>
        <dbReference type="EMBL" id="ROT77342.1"/>
    </source>
</evidence>
<dbReference type="OrthoDB" id="46159at2759"/>
<dbReference type="EMBL" id="QCYY01001537">
    <property type="protein sequence ID" value="ROT77342.1"/>
    <property type="molecule type" value="Genomic_DNA"/>
</dbReference>
<dbReference type="SMART" id="SM01349">
    <property type="entry name" value="TOG"/>
    <property type="match status" value="1"/>
</dbReference>
<reference evidence="2 3" key="1">
    <citation type="submission" date="2018-04" db="EMBL/GenBank/DDBJ databases">
        <authorList>
            <person name="Zhang X."/>
            <person name="Yuan J."/>
            <person name="Li F."/>
            <person name="Xiang J."/>
        </authorList>
    </citation>
    <scope>NUCLEOTIDE SEQUENCE [LARGE SCALE GENOMIC DNA]</scope>
    <source>
        <tissue evidence="2">Muscle</tissue>
    </source>
</reference>
<dbReference type="STRING" id="6689.A0A3R7PUD9"/>
<dbReference type="GO" id="GO:0046785">
    <property type="term" value="P:microtubule polymerization"/>
    <property type="evidence" value="ECO:0007669"/>
    <property type="project" value="InterPro"/>
</dbReference>
<dbReference type="GO" id="GO:0061863">
    <property type="term" value="F:microtubule plus end polymerase"/>
    <property type="evidence" value="ECO:0007669"/>
    <property type="project" value="InterPro"/>
</dbReference>
<dbReference type="SUPFAM" id="SSF48371">
    <property type="entry name" value="ARM repeat"/>
    <property type="match status" value="1"/>
</dbReference>
<dbReference type="Gene3D" id="1.25.10.10">
    <property type="entry name" value="Leucine-rich Repeat Variant"/>
    <property type="match status" value="1"/>
</dbReference>
<dbReference type="InterPro" id="IPR045110">
    <property type="entry name" value="XMAP215"/>
</dbReference>
<sequence>MSQMDLFTPLLQTTDTRKKLAIGTDIINYLGLPSNSIECDDIGMFIDGLVPWLQSSNFKVTLNGLEVMTFLVDRMKEDFRPYLSSVVPSVADRLGDSKDAVREKAQTLLSSMMDNVVTPNNMFERLIPAFSHKNGKVREEVMTCLQNTLTNHGASAVTVSRLIPHVVKLLSDPTAPVRDCAFNTLVECYKHYGERLRMDLTKKHNIPSGKLPALMTRFDEVRDTGLMMPSATTTATPNEGK</sequence>
<comment type="caution">
    <text evidence="2">The sequence shown here is derived from an EMBL/GenBank/DDBJ whole genome shotgun (WGS) entry which is preliminary data.</text>
</comment>
<dbReference type="Proteomes" id="UP000283509">
    <property type="component" value="Unassembled WGS sequence"/>
</dbReference>